<dbReference type="Proteomes" id="UP000481037">
    <property type="component" value="Unassembled WGS sequence"/>
</dbReference>
<dbReference type="SUPFAM" id="SSF51695">
    <property type="entry name" value="PLC-like phosphodiesterases"/>
    <property type="match status" value="1"/>
</dbReference>
<keyword evidence="2" id="KW-1185">Reference proteome</keyword>
<sequence length="211" mass="23583">MKILAHRGFWTEAPEKNALIAFERALHEGFGIETDLRDAQGRVVISHDMPTGGEMPLDDFLALCAAHPQSRPLALNIKADGLQTLVREALARHRIDDAYVFDMAVPDALGYLAQGVPAYTRCSEYELSPPFLEAAVGIWLDAFRGEWYTMANVADWLAQGKQVCLVSPELHKRPHLAFWQQLKDAGLHQQASLSLCTDFPTIARQFFHGQN</sequence>
<proteinExistence type="predicted"/>
<comment type="caution">
    <text evidence="1">The sequence shown here is derived from an EMBL/GenBank/DDBJ whole genome shotgun (WGS) entry which is preliminary data.</text>
</comment>
<reference evidence="1 2" key="1">
    <citation type="submission" date="2019-11" db="EMBL/GenBank/DDBJ databases">
        <title>Novel species isolated from a subtropical stream in China.</title>
        <authorList>
            <person name="Lu H."/>
        </authorList>
    </citation>
    <scope>NUCLEOTIDE SEQUENCE [LARGE SCALE GENOMIC DNA]</scope>
    <source>
        <strain evidence="1 2">FT25W</strain>
    </source>
</reference>
<dbReference type="Gene3D" id="3.20.20.190">
    <property type="entry name" value="Phosphatidylinositol (PI) phosphodiesterase"/>
    <property type="match status" value="1"/>
</dbReference>
<dbReference type="InterPro" id="IPR017946">
    <property type="entry name" value="PLC-like_Pdiesterase_TIM-brl"/>
</dbReference>
<dbReference type="AlphaFoldDB" id="A0A6L5QI93"/>
<dbReference type="EMBL" id="WKJM01000013">
    <property type="protein sequence ID" value="MRX09506.1"/>
    <property type="molecule type" value="Genomic_DNA"/>
</dbReference>
<organism evidence="1 2">
    <name type="scientific">Duganella alba</name>
    <dbReference type="NCBI Taxonomy" id="2666081"/>
    <lineage>
        <taxon>Bacteria</taxon>
        <taxon>Pseudomonadati</taxon>
        <taxon>Pseudomonadota</taxon>
        <taxon>Betaproteobacteria</taxon>
        <taxon>Burkholderiales</taxon>
        <taxon>Oxalobacteraceae</taxon>
        <taxon>Telluria group</taxon>
        <taxon>Duganella</taxon>
    </lineage>
</organism>
<evidence type="ECO:0000313" key="2">
    <source>
        <dbReference type="Proteomes" id="UP000481037"/>
    </source>
</evidence>
<dbReference type="GO" id="GO:0008081">
    <property type="term" value="F:phosphoric diester hydrolase activity"/>
    <property type="evidence" value="ECO:0007669"/>
    <property type="project" value="InterPro"/>
</dbReference>
<gene>
    <name evidence="1" type="ORF">GJ697_16830</name>
</gene>
<evidence type="ECO:0000313" key="1">
    <source>
        <dbReference type="EMBL" id="MRX09506.1"/>
    </source>
</evidence>
<name>A0A6L5QI93_9BURK</name>
<accession>A0A6L5QI93</accession>
<protein>
    <submittedName>
        <fullName evidence="1">Phosphodiesterase</fullName>
    </submittedName>
</protein>
<dbReference type="GO" id="GO:0006629">
    <property type="term" value="P:lipid metabolic process"/>
    <property type="evidence" value="ECO:0007669"/>
    <property type="project" value="InterPro"/>
</dbReference>